<evidence type="ECO:0000256" key="1">
    <source>
        <dbReference type="SAM" id="MobiDB-lite"/>
    </source>
</evidence>
<feature type="region of interest" description="Disordered" evidence="1">
    <location>
        <begin position="1"/>
        <end position="69"/>
    </location>
</feature>
<dbReference type="EMBL" id="KN294033">
    <property type="protein sequence ID" value="EEH39396.2"/>
    <property type="molecule type" value="Genomic_DNA"/>
</dbReference>
<feature type="compositionally biased region" description="Basic and acidic residues" evidence="1">
    <location>
        <begin position="102"/>
        <end position="112"/>
    </location>
</feature>
<dbReference type="GeneID" id="9092647"/>
<evidence type="ECO:0000313" key="3">
    <source>
        <dbReference type="Proteomes" id="UP000002059"/>
    </source>
</evidence>
<accession>C1HD24</accession>
<dbReference type="Proteomes" id="UP000002059">
    <property type="component" value="Partially assembled WGS sequence"/>
</dbReference>
<dbReference type="HOGENOM" id="CLU_1993297_0_0_1"/>
<name>C1HD24_PARBA</name>
<feature type="compositionally biased region" description="Basic and acidic residues" evidence="1">
    <location>
        <begin position="22"/>
        <end position="34"/>
    </location>
</feature>
<gene>
    <name evidence="2" type="ORF">PAAG_08665</name>
</gene>
<sequence>MTAQPTGKTFAEENGSQTLSHEPIHQNQKCEHAESLQNPLERLGHPPPDEKAVDGKRKETDHPPTHLWNKRLRSDSSVKYWIRHNYRWPKQSLECNLISDPQRAKYKDRSFDRSSSVHWGAHKGR</sequence>
<reference evidence="2 3" key="1">
    <citation type="journal article" date="2011" name="PLoS Genet.">
        <title>Comparative genomic analysis of human fungal pathogens causing paracoccidioidomycosis.</title>
        <authorList>
            <person name="Desjardins C.A."/>
            <person name="Champion M.D."/>
            <person name="Holder J.W."/>
            <person name="Muszewska A."/>
            <person name="Goldberg J."/>
            <person name="Bailao A.M."/>
            <person name="Brigido M.M."/>
            <person name="Ferreira M.E."/>
            <person name="Garcia A.M."/>
            <person name="Grynberg M."/>
            <person name="Gujja S."/>
            <person name="Heiman D.I."/>
            <person name="Henn M.R."/>
            <person name="Kodira C.D."/>
            <person name="Leon-Narvaez H."/>
            <person name="Longo L.V."/>
            <person name="Ma L.J."/>
            <person name="Malavazi I."/>
            <person name="Matsuo A.L."/>
            <person name="Morais F.V."/>
            <person name="Pereira M."/>
            <person name="Rodriguez-Brito S."/>
            <person name="Sakthikumar S."/>
            <person name="Salem-Izacc S.M."/>
            <person name="Sykes S.M."/>
            <person name="Teixeira M.M."/>
            <person name="Vallejo M.C."/>
            <person name="Walter M.E."/>
            <person name="Yandava C."/>
            <person name="Young S."/>
            <person name="Zeng Q."/>
            <person name="Zucker J."/>
            <person name="Felipe M.S."/>
            <person name="Goldman G.H."/>
            <person name="Haas B.J."/>
            <person name="McEwen J.G."/>
            <person name="Nino-Vega G."/>
            <person name="Puccia R."/>
            <person name="San-Blas G."/>
            <person name="Soares C.M."/>
            <person name="Birren B.W."/>
            <person name="Cuomo C.A."/>
        </authorList>
    </citation>
    <scope>NUCLEOTIDE SEQUENCE [LARGE SCALE GENOMIC DNA]</scope>
    <source>
        <strain evidence="3">ATCC MYA-826 / Pb01</strain>
    </source>
</reference>
<feature type="region of interest" description="Disordered" evidence="1">
    <location>
        <begin position="102"/>
        <end position="125"/>
    </location>
</feature>
<keyword evidence="3" id="KW-1185">Reference proteome</keyword>
<evidence type="ECO:0000313" key="2">
    <source>
        <dbReference type="EMBL" id="EEH39396.2"/>
    </source>
</evidence>
<dbReference type="RefSeq" id="XP_015701378.1">
    <property type="nucleotide sequence ID" value="XM_015846581.1"/>
</dbReference>
<dbReference type="KEGG" id="pbl:PAAG_08665"/>
<proteinExistence type="predicted"/>
<organism evidence="2 3">
    <name type="scientific">Paracoccidioides lutzii (strain ATCC MYA-826 / Pb01)</name>
    <name type="common">Paracoccidioides brasiliensis</name>
    <dbReference type="NCBI Taxonomy" id="502779"/>
    <lineage>
        <taxon>Eukaryota</taxon>
        <taxon>Fungi</taxon>
        <taxon>Dikarya</taxon>
        <taxon>Ascomycota</taxon>
        <taxon>Pezizomycotina</taxon>
        <taxon>Eurotiomycetes</taxon>
        <taxon>Eurotiomycetidae</taxon>
        <taxon>Onygenales</taxon>
        <taxon>Ajellomycetaceae</taxon>
        <taxon>Paracoccidioides</taxon>
    </lineage>
</organism>
<dbReference type="VEuPathDB" id="FungiDB:PAAG_08665"/>
<feature type="compositionally biased region" description="Basic and acidic residues" evidence="1">
    <location>
        <begin position="42"/>
        <end position="64"/>
    </location>
</feature>
<dbReference type="OrthoDB" id="10434938at2759"/>
<dbReference type="AlphaFoldDB" id="C1HD24"/>
<protein>
    <submittedName>
        <fullName evidence="2">Uncharacterized protein</fullName>
    </submittedName>
</protein>